<comment type="similarity">
    <text evidence="1">Belongs to the metallo-beta-lactamase superfamily. Class-B beta-lactamase family.</text>
</comment>
<evidence type="ECO:0000259" key="3">
    <source>
        <dbReference type="SMART" id="SM00849"/>
    </source>
</evidence>
<accession>A0ABY9TFU0</accession>
<feature type="chain" id="PRO_5045466643" evidence="2">
    <location>
        <begin position="21"/>
        <end position="287"/>
    </location>
</feature>
<dbReference type="InterPro" id="IPR001279">
    <property type="entry name" value="Metallo-B-lactamas"/>
</dbReference>
<dbReference type="RefSeq" id="WP_348386744.1">
    <property type="nucleotide sequence ID" value="NZ_CP134146.1"/>
</dbReference>
<evidence type="ECO:0000256" key="1">
    <source>
        <dbReference type="ARBA" id="ARBA00005250"/>
    </source>
</evidence>
<dbReference type="InterPro" id="IPR036866">
    <property type="entry name" value="RibonucZ/Hydroxyglut_hydro"/>
</dbReference>
<feature type="signal peptide" evidence="2">
    <location>
        <begin position="1"/>
        <end position="20"/>
    </location>
</feature>
<protein>
    <submittedName>
        <fullName evidence="4">MBL fold metallo-hydrolase</fullName>
    </submittedName>
</protein>
<evidence type="ECO:0000313" key="5">
    <source>
        <dbReference type="Proteomes" id="UP001248581"/>
    </source>
</evidence>
<gene>
    <name evidence="4" type="ORF">RI845_13790</name>
</gene>
<dbReference type="SUPFAM" id="SSF56281">
    <property type="entry name" value="Metallo-hydrolase/oxidoreductase"/>
    <property type="match status" value="1"/>
</dbReference>
<reference evidence="5" key="1">
    <citation type="submission" date="2023-09" db="EMBL/GenBank/DDBJ databases">
        <authorList>
            <person name="Li S."/>
            <person name="Li X."/>
            <person name="Zhang C."/>
            <person name="Zhao Z."/>
        </authorList>
    </citation>
    <scope>NUCLEOTIDE SEQUENCE [LARGE SCALE GENOMIC DNA]</scope>
    <source>
        <strain evidence="5">SQ345</strain>
    </source>
</reference>
<dbReference type="Proteomes" id="UP001248581">
    <property type="component" value="Chromosome"/>
</dbReference>
<dbReference type="PANTHER" id="PTHR42951">
    <property type="entry name" value="METALLO-BETA-LACTAMASE DOMAIN-CONTAINING"/>
    <property type="match status" value="1"/>
</dbReference>
<keyword evidence="5" id="KW-1185">Reference proteome</keyword>
<evidence type="ECO:0000313" key="4">
    <source>
        <dbReference type="EMBL" id="WNC67585.1"/>
    </source>
</evidence>
<dbReference type="PANTHER" id="PTHR42951:SF4">
    <property type="entry name" value="ACYL-COENZYME A THIOESTERASE MBLAC2"/>
    <property type="match status" value="1"/>
</dbReference>
<dbReference type="Pfam" id="PF00753">
    <property type="entry name" value="Lactamase_B"/>
    <property type="match status" value="1"/>
</dbReference>
<dbReference type="SMART" id="SM00849">
    <property type="entry name" value="Lactamase_B"/>
    <property type="match status" value="1"/>
</dbReference>
<dbReference type="Gene3D" id="3.60.15.10">
    <property type="entry name" value="Ribonuclease Z/Hydroxyacylglutathione hydrolase-like"/>
    <property type="match status" value="1"/>
</dbReference>
<keyword evidence="2" id="KW-0732">Signal</keyword>
<dbReference type="EMBL" id="CP134146">
    <property type="protein sequence ID" value="WNC67585.1"/>
    <property type="molecule type" value="Genomic_DNA"/>
</dbReference>
<proteinExistence type="inferred from homology"/>
<dbReference type="CDD" id="cd16282">
    <property type="entry name" value="metallo-hydrolase-like_MBL-fold"/>
    <property type="match status" value="1"/>
</dbReference>
<evidence type="ECO:0000256" key="2">
    <source>
        <dbReference type="SAM" id="SignalP"/>
    </source>
</evidence>
<sequence>MKNISALVLLLIGLSLPSHAARDFSKIKINAQPVAGGVYMLSGSGGNIGVFATDEGLVLIDDQFAPLAAKIEAAMKTIKAVPLKYIVNTHYHGDHTGGNGHFGKQAPIFAHKNVRKRVKEDNKKSGVDLPVVTYDHGVTIYLGDEEIQVMHFPNGHTDGDSIVYFKKANVLHMGDLFFQGRFPYIDLNAGGSVKGYLANIKKIANHFSPDVKIIPGHGTLTDMKGLMEFIDMVEYSVNKVDAAVHEGADSGEIMANGIGDKYKDWGWNFISEERWLETLITDLKKSK</sequence>
<feature type="domain" description="Metallo-beta-lactamase" evidence="3">
    <location>
        <begin position="45"/>
        <end position="217"/>
    </location>
</feature>
<organism evidence="4 5">
    <name type="scientific">Thalassotalea nanhaiensis</name>
    <dbReference type="NCBI Taxonomy" id="3065648"/>
    <lineage>
        <taxon>Bacteria</taxon>
        <taxon>Pseudomonadati</taxon>
        <taxon>Pseudomonadota</taxon>
        <taxon>Gammaproteobacteria</taxon>
        <taxon>Alteromonadales</taxon>
        <taxon>Colwelliaceae</taxon>
        <taxon>Thalassotalea</taxon>
    </lineage>
</organism>
<name>A0ABY9TFU0_9GAMM</name>
<dbReference type="InterPro" id="IPR050855">
    <property type="entry name" value="NDM-1-like"/>
</dbReference>